<accession>A0A1I7X063</accession>
<keyword evidence="1" id="KW-1185">Reference proteome</keyword>
<name>A0A1I7X063_HETBA</name>
<evidence type="ECO:0000313" key="1">
    <source>
        <dbReference type="Proteomes" id="UP000095283"/>
    </source>
</evidence>
<dbReference type="WBParaSite" id="Hba_10842">
    <property type="protein sequence ID" value="Hba_10842"/>
    <property type="gene ID" value="Hba_10842"/>
</dbReference>
<dbReference type="Proteomes" id="UP000095283">
    <property type="component" value="Unplaced"/>
</dbReference>
<organism evidence="1 2">
    <name type="scientific">Heterorhabditis bacteriophora</name>
    <name type="common">Entomopathogenic nematode worm</name>
    <dbReference type="NCBI Taxonomy" id="37862"/>
    <lineage>
        <taxon>Eukaryota</taxon>
        <taxon>Metazoa</taxon>
        <taxon>Ecdysozoa</taxon>
        <taxon>Nematoda</taxon>
        <taxon>Chromadorea</taxon>
        <taxon>Rhabditida</taxon>
        <taxon>Rhabditina</taxon>
        <taxon>Rhabditomorpha</taxon>
        <taxon>Strongyloidea</taxon>
        <taxon>Heterorhabditidae</taxon>
        <taxon>Heterorhabditis</taxon>
    </lineage>
</organism>
<evidence type="ECO:0000313" key="2">
    <source>
        <dbReference type="WBParaSite" id="Hba_10842"/>
    </source>
</evidence>
<reference evidence="2" key="1">
    <citation type="submission" date="2016-11" db="UniProtKB">
        <authorList>
            <consortium name="WormBaseParasite"/>
        </authorList>
    </citation>
    <scope>IDENTIFICATION</scope>
</reference>
<sequence>MLYSGLSVMALSGDGDTYNDALNSMGTI</sequence>
<dbReference type="AlphaFoldDB" id="A0A1I7X063"/>
<protein>
    <submittedName>
        <fullName evidence="2">Inorganic phosphate transporter</fullName>
    </submittedName>
</protein>
<proteinExistence type="predicted"/>